<dbReference type="Gene3D" id="2.40.40.10">
    <property type="entry name" value="RlpA-like domain"/>
    <property type="match status" value="1"/>
</dbReference>
<keyword evidence="4" id="KW-1185">Reference proteome</keyword>
<sequence>MHIICLSRSFETTPTHEDDFDRVATLRTGISVCDPIAATEVRKSPFHLSCFRSHTNSHLTFKVELLAMHISTIFGISLVVTSLTSVVWAVPGAPSEHRSGSDSDATSTSSGSPAESSSSGDGSSSGSGQFANARLTYYSPSVGLGACGKQNDDQSFTVALNEACPGCPYGGLDLSPGLFQHFDSLDKGVLTASWSFKDGSGSSSGNSTSTSSESGSDNSNGNQDPSSTTSGSNGSGPSSASSAGSNTGENGPSQTTPPDSTPSDGGHACGA</sequence>
<dbReference type="CDD" id="cd22191">
    <property type="entry name" value="DPBB_RlpA_EXP_N-like"/>
    <property type="match status" value="1"/>
</dbReference>
<dbReference type="PANTHER" id="PTHR31836:SF28">
    <property type="entry name" value="SRCR DOMAIN-CONTAINING PROTEIN-RELATED"/>
    <property type="match status" value="1"/>
</dbReference>
<dbReference type="Proteomes" id="UP000757232">
    <property type="component" value="Unassembled WGS sequence"/>
</dbReference>
<name>A0A9Q5NBQ8_SANBA</name>
<dbReference type="PANTHER" id="PTHR31836">
    <property type="match status" value="1"/>
</dbReference>
<dbReference type="SUPFAM" id="SSF50685">
    <property type="entry name" value="Barwin-like endoglucanases"/>
    <property type="match status" value="1"/>
</dbReference>
<reference evidence="3" key="1">
    <citation type="submission" date="2016-06" db="EMBL/GenBank/DDBJ databases">
        <title>Draft Genome sequence of the fungus Inonotus baumii.</title>
        <authorList>
            <person name="Zhu H."/>
            <person name="Lin W."/>
        </authorList>
    </citation>
    <scope>NUCLEOTIDE SEQUENCE</scope>
    <source>
        <strain evidence="3">821</strain>
    </source>
</reference>
<dbReference type="InterPro" id="IPR051477">
    <property type="entry name" value="Expansin_CellWall"/>
</dbReference>
<dbReference type="EMBL" id="LNZH02000048">
    <property type="protein sequence ID" value="OCB91953.1"/>
    <property type="molecule type" value="Genomic_DNA"/>
</dbReference>
<dbReference type="AlphaFoldDB" id="A0A9Q5NBQ8"/>
<proteinExistence type="predicted"/>
<feature type="region of interest" description="Disordered" evidence="2">
    <location>
        <begin position="93"/>
        <end position="127"/>
    </location>
</feature>
<organism evidence="3 4">
    <name type="scientific">Sanghuangporus baumii</name>
    <name type="common">Phellinus baumii</name>
    <dbReference type="NCBI Taxonomy" id="108892"/>
    <lineage>
        <taxon>Eukaryota</taxon>
        <taxon>Fungi</taxon>
        <taxon>Dikarya</taxon>
        <taxon>Basidiomycota</taxon>
        <taxon>Agaricomycotina</taxon>
        <taxon>Agaricomycetes</taxon>
        <taxon>Hymenochaetales</taxon>
        <taxon>Hymenochaetaceae</taxon>
        <taxon>Sanghuangporus</taxon>
    </lineage>
</organism>
<comment type="caution">
    <text evidence="3">The sequence shown here is derived from an EMBL/GenBank/DDBJ whole genome shotgun (WGS) entry which is preliminary data.</text>
</comment>
<evidence type="ECO:0000256" key="2">
    <source>
        <dbReference type="SAM" id="MobiDB-lite"/>
    </source>
</evidence>
<feature type="region of interest" description="Disordered" evidence="2">
    <location>
        <begin position="196"/>
        <end position="271"/>
    </location>
</feature>
<evidence type="ECO:0000313" key="4">
    <source>
        <dbReference type="Proteomes" id="UP000757232"/>
    </source>
</evidence>
<feature type="compositionally biased region" description="Low complexity" evidence="2">
    <location>
        <begin position="102"/>
        <end position="127"/>
    </location>
</feature>
<evidence type="ECO:0000313" key="3">
    <source>
        <dbReference type="EMBL" id="OCB91953.1"/>
    </source>
</evidence>
<dbReference type="OrthoDB" id="623670at2759"/>
<gene>
    <name evidence="3" type="ORF">A7U60_g752</name>
</gene>
<evidence type="ECO:0000256" key="1">
    <source>
        <dbReference type="ARBA" id="ARBA00022729"/>
    </source>
</evidence>
<dbReference type="InterPro" id="IPR036908">
    <property type="entry name" value="RlpA-like_sf"/>
</dbReference>
<accession>A0A9Q5NBQ8</accession>
<protein>
    <submittedName>
        <fullName evidence="3">Uncharacterized protein</fullName>
    </submittedName>
</protein>
<keyword evidence="1" id="KW-0732">Signal</keyword>